<gene>
    <name evidence="3" type="ORF">PSON_ATCC_30995.1.T0180165</name>
</gene>
<evidence type="ECO:0000313" key="4">
    <source>
        <dbReference type="Proteomes" id="UP000692954"/>
    </source>
</evidence>
<comment type="caution">
    <text evidence="3">The sequence shown here is derived from an EMBL/GenBank/DDBJ whole genome shotgun (WGS) entry which is preliminary data.</text>
</comment>
<feature type="coiled-coil region" evidence="1">
    <location>
        <begin position="222"/>
        <end position="249"/>
    </location>
</feature>
<organism evidence="3 4">
    <name type="scientific">Paramecium sonneborni</name>
    <dbReference type="NCBI Taxonomy" id="65129"/>
    <lineage>
        <taxon>Eukaryota</taxon>
        <taxon>Sar</taxon>
        <taxon>Alveolata</taxon>
        <taxon>Ciliophora</taxon>
        <taxon>Intramacronucleata</taxon>
        <taxon>Oligohymenophorea</taxon>
        <taxon>Peniculida</taxon>
        <taxon>Parameciidae</taxon>
        <taxon>Paramecium</taxon>
    </lineage>
</organism>
<reference evidence="3" key="1">
    <citation type="submission" date="2021-01" db="EMBL/GenBank/DDBJ databases">
        <authorList>
            <consortium name="Genoscope - CEA"/>
            <person name="William W."/>
        </authorList>
    </citation>
    <scope>NUCLEOTIDE SEQUENCE</scope>
</reference>
<evidence type="ECO:0000256" key="2">
    <source>
        <dbReference type="SAM" id="MobiDB-lite"/>
    </source>
</evidence>
<accession>A0A8S1LLV2</accession>
<keyword evidence="4" id="KW-1185">Reference proteome</keyword>
<feature type="compositionally biased region" description="Basic and acidic residues" evidence="2">
    <location>
        <begin position="321"/>
        <end position="331"/>
    </location>
</feature>
<name>A0A8S1LLV2_9CILI</name>
<dbReference type="AlphaFoldDB" id="A0A8S1LLV2"/>
<feature type="region of interest" description="Disordered" evidence="2">
    <location>
        <begin position="312"/>
        <end position="331"/>
    </location>
</feature>
<feature type="coiled-coil region" evidence="1">
    <location>
        <begin position="108"/>
        <end position="184"/>
    </location>
</feature>
<dbReference type="Proteomes" id="UP000692954">
    <property type="component" value="Unassembled WGS sequence"/>
</dbReference>
<proteinExistence type="predicted"/>
<dbReference type="EMBL" id="CAJJDN010000018">
    <property type="protein sequence ID" value="CAD8063784.1"/>
    <property type="molecule type" value="Genomic_DNA"/>
</dbReference>
<sequence>MQKRQSHNKVPSEDIHSNNYYIMPKSLRSSQTSADNLLVQKVVSTNNIDQFEQICNTEKLQNQHQQDNAYQSNMELQQAIHYSEQNNQFLIHQHQQLLQNNLDLQSLYNRSKMENKKLSNELTLLQNRISLRINELKQAQENGAHYTKEIAQLKISIQKLNSTVSKLIEDNSKYKDQLNATENQSFLLDKGLSSRRDLNQQNDLKLNGSNSQIKSTITNDNIQKYQNQVLKYQKELTEKNQLITGLQQQVKNLTEFQRQLMSKSQKIQHHKGLKDQLQLSPFQTPIQKLCISNESQIMSNKNLLNLIDEEQKPDSQFQRTRQSDEFDVKYL</sequence>
<evidence type="ECO:0000313" key="3">
    <source>
        <dbReference type="EMBL" id="CAD8063784.1"/>
    </source>
</evidence>
<evidence type="ECO:0000256" key="1">
    <source>
        <dbReference type="SAM" id="Coils"/>
    </source>
</evidence>
<keyword evidence="1" id="KW-0175">Coiled coil</keyword>
<protein>
    <submittedName>
        <fullName evidence="3">Uncharacterized protein</fullName>
    </submittedName>
</protein>